<dbReference type="PANTHER" id="PTHR22594">
    <property type="entry name" value="ASPARTYL/LYSYL-TRNA SYNTHETASE"/>
    <property type="match status" value="1"/>
</dbReference>
<dbReference type="InterPro" id="IPR004522">
    <property type="entry name" value="Asn-tRNA-ligase"/>
</dbReference>
<organism evidence="10 11">
    <name type="scientific">Tetradesmus obliquus</name>
    <name type="common">Green alga</name>
    <name type="synonym">Acutodesmus obliquus</name>
    <dbReference type="NCBI Taxonomy" id="3088"/>
    <lineage>
        <taxon>Eukaryota</taxon>
        <taxon>Viridiplantae</taxon>
        <taxon>Chlorophyta</taxon>
        <taxon>core chlorophytes</taxon>
        <taxon>Chlorophyceae</taxon>
        <taxon>CS clade</taxon>
        <taxon>Sphaeropleales</taxon>
        <taxon>Scenedesmaceae</taxon>
        <taxon>Tetradesmus</taxon>
    </lineage>
</organism>
<dbReference type="SUPFAM" id="SSF50249">
    <property type="entry name" value="Nucleic acid-binding proteins"/>
    <property type="match status" value="1"/>
</dbReference>
<protein>
    <recommendedName>
        <fullName evidence="2">asparagine--tRNA ligase</fullName>
        <ecNumber evidence="2">6.1.1.22</ecNumber>
    </recommendedName>
</protein>
<dbReference type="InterPro" id="IPR000738">
    <property type="entry name" value="WHEP-TRS_dom"/>
</dbReference>
<dbReference type="PANTHER" id="PTHR22594:SF34">
    <property type="entry name" value="ASPARAGINE--TRNA LIGASE, MITOCHONDRIAL-RELATED"/>
    <property type="match status" value="1"/>
</dbReference>
<dbReference type="PROSITE" id="PS51185">
    <property type="entry name" value="WHEP_TRS_2"/>
    <property type="match status" value="1"/>
</dbReference>
<dbReference type="InterPro" id="IPR002312">
    <property type="entry name" value="Asp/Asn-tRNA-synth_IIb"/>
</dbReference>
<sequence>MATEAAAGVQEQLAATNLNSSSHIAPYSATYGRTPVKTLLLAADGGKSLVGTTLRIGGWVKTGREAGAGAFAFLEINDGSCFDSLQVMVTKEVGEAVGGLKKLVPTGTCVLIEGLLADTPEGTKQAVELKATAVLHLGPCEAAVYPMAKKKQSMEFLREKAHLRSRTNTIGAVARIRNALSFATHSFFQENGFLYVHTPIITASDCEGAGEMFQVTTLLAKKEGKEQQQEQQQPPSAEQLQQLREQVSAQGGAVKDAKAAAAADKADAGLAAASKAAVEQLLALKKQLAEAEEAALWVGGIKRTPGGEVDYSTDFFGRPAFLTVSGQLQGEYYACGLSSVYTFGPTFRAENSHTSRHLAEFWMIEPEIAFCNLEDDMRCAEDYVRYCCRFVLERCMPDLQFIAKMIDPKAIERLQHVANSNFARCSYTEGIELLQKAVAEGRKFEDMDVHWGIDLATEHERYLAEEVFKQPVIVYNYPKDIKAFYMRLNDDGKTVAAMDVLVPKVGELIGGSQREDRVEVLESRMAEMGVSMDEAYMDLRRFGSVPHSGFGLGFERLIMFATGIDNIRDVIPFPRWPGNVAF</sequence>
<dbReference type="PRINTS" id="PR01042">
    <property type="entry name" value="TRNASYNTHASP"/>
</dbReference>
<reference evidence="10 11" key="1">
    <citation type="submission" date="2023-05" db="EMBL/GenBank/DDBJ databases">
        <title>A 100% complete, gapless, phased diploid assembly of the Scenedesmus obliquus UTEX 3031 genome.</title>
        <authorList>
            <person name="Biondi T.C."/>
            <person name="Hanschen E.R."/>
            <person name="Kwon T."/>
            <person name="Eng W."/>
            <person name="Kruse C.P.S."/>
            <person name="Koehler S.I."/>
            <person name="Kunde Y."/>
            <person name="Gleasner C.D."/>
            <person name="You Mak K.T."/>
            <person name="Polle J."/>
            <person name="Hovde B.T."/>
            <person name="Starkenburg S.R."/>
        </authorList>
    </citation>
    <scope>NUCLEOTIDE SEQUENCE [LARGE SCALE GENOMIC DNA]</scope>
    <source>
        <strain evidence="10 11">DOE0152z</strain>
    </source>
</reference>
<keyword evidence="7" id="KW-0030">Aminoacyl-tRNA synthetase</keyword>
<evidence type="ECO:0000313" key="11">
    <source>
        <dbReference type="Proteomes" id="UP001244341"/>
    </source>
</evidence>
<dbReference type="InterPro" id="IPR004364">
    <property type="entry name" value="Aa-tRNA-synt_II"/>
</dbReference>
<feature type="domain" description="WHEP-TRS" evidence="9">
    <location>
        <begin position="239"/>
        <end position="302"/>
    </location>
</feature>
<dbReference type="InterPro" id="IPR006195">
    <property type="entry name" value="aa-tRNA-synth_II"/>
</dbReference>
<evidence type="ECO:0000256" key="5">
    <source>
        <dbReference type="ARBA" id="ARBA00022840"/>
    </source>
</evidence>
<keyword evidence="6" id="KW-0648">Protein biosynthesis</keyword>
<dbReference type="Gene3D" id="2.40.50.140">
    <property type="entry name" value="Nucleic acid-binding proteins"/>
    <property type="match status" value="1"/>
</dbReference>
<dbReference type="CDD" id="cd04318">
    <property type="entry name" value="EcAsnRS_like_N"/>
    <property type="match status" value="1"/>
</dbReference>
<dbReference type="EMBL" id="CP126221">
    <property type="protein sequence ID" value="WIA22001.1"/>
    <property type="molecule type" value="Genomic_DNA"/>
</dbReference>
<keyword evidence="5" id="KW-0067">ATP-binding</keyword>
<dbReference type="Pfam" id="PF00152">
    <property type="entry name" value="tRNA-synt_2"/>
    <property type="match status" value="2"/>
</dbReference>
<evidence type="ECO:0000256" key="1">
    <source>
        <dbReference type="ARBA" id="ARBA00008226"/>
    </source>
</evidence>
<name>A0ABY8UKL1_TETOB</name>
<dbReference type="InterPro" id="IPR004365">
    <property type="entry name" value="NA-bd_OB_tRNA"/>
</dbReference>
<dbReference type="NCBIfam" id="TIGR00457">
    <property type="entry name" value="asnS"/>
    <property type="match status" value="1"/>
</dbReference>
<evidence type="ECO:0000256" key="4">
    <source>
        <dbReference type="ARBA" id="ARBA00022741"/>
    </source>
</evidence>
<dbReference type="Gene3D" id="3.30.930.10">
    <property type="entry name" value="Bira Bifunctional Protein, Domain 2"/>
    <property type="match status" value="1"/>
</dbReference>
<evidence type="ECO:0000256" key="7">
    <source>
        <dbReference type="ARBA" id="ARBA00023146"/>
    </source>
</evidence>
<keyword evidence="4" id="KW-0547">Nucleotide-binding</keyword>
<gene>
    <name evidence="10" type="ORF">OEZ85_004355</name>
</gene>
<keyword evidence="11" id="KW-1185">Reference proteome</keyword>
<keyword evidence="3" id="KW-0436">Ligase</keyword>
<dbReference type="Pfam" id="PF01336">
    <property type="entry name" value="tRNA_anti-codon"/>
    <property type="match status" value="1"/>
</dbReference>
<evidence type="ECO:0000313" key="10">
    <source>
        <dbReference type="EMBL" id="WIA22001.1"/>
    </source>
</evidence>
<evidence type="ECO:0000256" key="3">
    <source>
        <dbReference type="ARBA" id="ARBA00022598"/>
    </source>
</evidence>
<dbReference type="SUPFAM" id="SSF55681">
    <property type="entry name" value="Class II aaRS and biotin synthetases"/>
    <property type="match status" value="1"/>
</dbReference>
<dbReference type="CDD" id="cd00776">
    <property type="entry name" value="AsxRS_core"/>
    <property type="match status" value="1"/>
</dbReference>
<dbReference type="HAMAP" id="MF_00534">
    <property type="entry name" value="Asn_tRNA_synth"/>
    <property type="match status" value="1"/>
</dbReference>
<dbReference type="NCBIfam" id="NF003037">
    <property type="entry name" value="PRK03932.1"/>
    <property type="match status" value="1"/>
</dbReference>
<comment type="similarity">
    <text evidence="1">Belongs to the class-II aminoacyl-tRNA synthetase family.</text>
</comment>
<dbReference type="EC" id="6.1.1.22" evidence="2"/>
<feature type="domain" description="Aminoacyl-transfer RNA synthetases class-II family profile" evidence="8">
    <location>
        <begin position="340"/>
        <end position="572"/>
    </location>
</feature>
<proteinExistence type="inferred from homology"/>
<evidence type="ECO:0000256" key="2">
    <source>
        <dbReference type="ARBA" id="ARBA00012816"/>
    </source>
</evidence>
<evidence type="ECO:0000256" key="6">
    <source>
        <dbReference type="ARBA" id="ARBA00022917"/>
    </source>
</evidence>
<evidence type="ECO:0000259" key="8">
    <source>
        <dbReference type="PROSITE" id="PS50862"/>
    </source>
</evidence>
<accession>A0ABY8UKL1</accession>
<evidence type="ECO:0000259" key="9">
    <source>
        <dbReference type="PROSITE" id="PS51185"/>
    </source>
</evidence>
<dbReference type="InterPro" id="IPR045864">
    <property type="entry name" value="aa-tRNA-synth_II/BPL/LPL"/>
</dbReference>
<dbReference type="Proteomes" id="UP001244341">
    <property type="component" value="Chromosome 14b"/>
</dbReference>
<dbReference type="PROSITE" id="PS50862">
    <property type="entry name" value="AA_TRNA_LIGASE_II"/>
    <property type="match status" value="1"/>
</dbReference>
<dbReference type="InterPro" id="IPR012340">
    <property type="entry name" value="NA-bd_OB-fold"/>
</dbReference>